<keyword evidence="2 5" id="KW-0812">Transmembrane</keyword>
<dbReference type="InterPro" id="IPR002293">
    <property type="entry name" value="AA/rel_permease1"/>
</dbReference>
<dbReference type="GO" id="GO:0022857">
    <property type="term" value="F:transmembrane transporter activity"/>
    <property type="evidence" value="ECO:0007669"/>
    <property type="project" value="InterPro"/>
</dbReference>
<feature type="transmembrane region" description="Helical" evidence="5">
    <location>
        <begin position="254"/>
        <end position="274"/>
    </location>
</feature>
<dbReference type="InterPro" id="IPR052962">
    <property type="entry name" value="AA_Transporter_AGT"/>
</dbReference>
<keyword evidence="7" id="KW-1185">Reference proteome</keyword>
<feature type="transmembrane region" description="Helical" evidence="5">
    <location>
        <begin position="440"/>
        <end position="460"/>
    </location>
</feature>
<evidence type="ECO:0000256" key="5">
    <source>
        <dbReference type="SAM" id="Phobius"/>
    </source>
</evidence>
<comment type="subcellular location">
    <subcellularLocation>
        <location evidence="1">Membrane</location>
        <topology evidence="1">Multi-pass membrane protein</topology>
    </subcellularLocation>
</comment>
<dbReference type="AlphaFoldDB" id="A0A387BJI7"/>
<dbReference type="OrthoDB" id="259687at2"/>
<evidence type="ECO:0000313" key="7">
    <source>
        <dbReference type="Proteomes" id="UP000275069"/>
    </source>
</evidence>
<accession>A0A387BJI7</accession>
<feature type="transmembrane region" description="Helical" evidence="5">
    <location>
        <begin position="212"/>
        <end position="233"/>
    </location>
</feature>
<dbReference type="Pfam" id="PF13520">
    <property type="entry name" value="AA_permease_2"/>
    <property type="match status" value="1"/>
</dbReference>
<feature type="transmembrane region" description="Helical" evidence="5">
    <location>
        <begin position="472"/>
        <end position="488"/>
    </location>
</feature>
<dbReference type="PANTHER" id="PTHR47547">
    <property type="match status" value="1"/>
</dbReference>
<feature type="transmembrane region" description="Helical" evidence="5">
    <location>
        <begin position="54"/>
        <end position="74"/>
    </location>
</feature>
<evidence type="ECO:0000256" key="3">
    <source>
        <dbReference type="ARBA" id="ARBA00022989"/>
    </source>
</evidence>
<evidence type="ECO:0000313" key="6">
    <source>
        <dbReference type="EMBL" id="AYG02412.1"/>
    </source>
</evidence>
<name>A0A387BJI7_9MICO</name>
<feature type="transmembrane region" description="Helical" evidence="5">
    <location>
        <begin position="414"/>
        <end position="434"/>
    </location>
</feature>
<sequence>METATAVRESVQTEDSHLKQRLGYWSLVATGIGSVIGSGWLFSAMYAAQASGPASLIAWVIGGAVMLAVALVFAELGMVHPESGGLVRYPLYSNGRFAASIVGWSMWVTYVANPPTEAAGVVQYASSYLPGLYRHSQLTLAGILIAVGLMAVFVVINYFGVQFFARSNNVVTAVKICIPLLCVASLLASGFMHSGGAGGPDNIATGGGFAPYGIGAALGTIATAGMVFAYTGFRNIIELSGEAKNPRRNIPASLITTILLAIVLYLLLQTAFLFGVPQHLLGHGWSGVDFDSPFAQIAMLVGFTWLYWILIADSMISPSGSAIVFTASNARNVFGLSKNRFFPGWLSKVHRGSGVPRRALMLNFLVGILFLLPLPSWHQIIGVTGTLIAFTFSIGSVSLVAFRRAGIADKADRIPGMVVIAPFAFVVSGLVIYWVPWSELVLTIPIVVVGLIWYAVTYGVQHHGWGEVRGGVWLVAYLIVIYAGSYLGDYGGRHLVPSPWDSVIVAAVNTALYLWGTQSGVRYLRSQPELVDELRDSQLSRQRG</sequence>
<dbReference type="Gene3D" id="1.20.1740.10">
    <property type="entry name" value="Amino acid/polyamine transporter I"/>
    <property type="match status" value="1"/>
</dbReference>
<dbReference type="PIRSF" id="PIRSF006060">
    <property type="entry name" value="AA_transporter"/>
    <property type="match status" value="1"/>
</dbReference>
<evidence type="ECO:0000256" key="1">
    <source>
        <dbReference type="ARBA" id="ARBA00004141"/>
    </source>
</evidence>
<dbReference type="EMBL" id="CP032624">
    <property type="protein sequence ID" value="AYG02412.1"/>
    <property type="molecule type" value="Genomic_DNA"/>
</dbReference>
<organism evidence="6 7">
    <name type="scientific">Gryllotalpicola protaetiae</name>
    <dbReference type="NCBI Taxonomy" id="2419771"/>
    <lineage>
        <taxon>Bacteria</taxon>
        <taxon>Bacillati</taxon>
        <taxon>Actinomycetota</taxon>
        <taxon>Actinomycetes</taxon>
        <taxon>Micrococcales</taxon>
        <taxon>Microbacteriaceae</taxon>
        <taxon>Gryllotalpicola</taxon>
    </lineage>
</organism>
<gene>
    <name evidence="6" type="ORF">D7I44_01915</name>
</gene>
<protein>
    <submittedName>
        <fullName evidence="6">APC family permease</fullName>
    </submittedName>
</protein>
<keyword evidence="3 5" id="KW-1133">Transmembrane helix</keyword>
<dbReference type="GO" id="GO:0016020">
    <property type="term" value="C:membrane"/>
    <property type="evidence" value="ECO:0007669"/>
    <property type="project" value="UniProtKB-SubCell"/>
</dbReference>
<feature type="transmembrane region" description="Helical" evidence="5">
    <location>
        <begin position="22"/>
        <end position="42"/>
    </location>
</feature>
<feature type="transmembrane region" description="Helical" evidence="5">
    <location>
        <begin position="138"/>
        <end position="161"/>
    </location>
</feature>
<evidence type="ECO:0000256" key="2">
    <source>
        <dbReference type="ARBA" id="ARBA00022692"/>
    </source>
</evidence>
<dbReference type="KEGG" id="gry:D7I44_01915"/>
<proteinExistence type="predicted"/>
<feature type="transmembrane region" description="Helical" evidence="5">
    <location>
        <begin position="294"/>
        <end position="311"/>
    </location>
</feature>
<feature type="transmembrane region" description="Helical" evidence="5">
    <location>
        <begin position="355"/>
        <end position="374"/>
    </location>
</feature>
<dbReference type="Proteomes" id="UP000275069">
    <property type="component" value="Chromosome"/>
</dbReference>
<feature type="transmembrane region" description="Helical" evidence="5">
    <location>
        <begin position="173"/>
        <end position="192"/>
    </location>
</feature>
<dbReference type="RefSeq" id="WP_120787946.1">
    <property type="nucleotide sequence ID" value="NZ_CP032624.1"/>
</dbReference>
<feature type="transmembrane region" description="Helical" evidence="5">
    <location>
        <begin position="380"/>
        <end position="402"/>
    </location>
</feature>
<dbReference type="PANTHER" id="PTHR47547:SF1">
    <property type="entry name" value="ASPARTATE-PROTON SYMPORTER"/>
    <property type="match status" value="1"/>
</dbReference>
<keyword evidence="4 5" id="KW-0472">Membrane</keyword>
<reference evidence="6 7" key="1">
    <citation type="submission" date="2018-09" db="EMBL/GenBank/DDBJ databases">
        <title>Genome sequencing of strain 2DFW10M-5.</title>
        <authorList>
            <person name="Heo J."/>
            <person name="Kim S.-J."/>
            <person name="Kwon S.-W."/>
        </authorList>
    </citation>
    <scope>NUCLEOTIDE SEQUENCE [LARGE SCALE GENOMIC DNA]</scope>
    <source>
        <strain evidence="6 7">2DFW10M-5</strain>
    </source>
</reference>
<evidence type="ECO:0000256" key="4">
    <source>
        <dbReference type="ARBA" id="ARBA00023136"/>
    </source>
</evidence>
<feature type="transmembrane region" description="Helical" evidence="5">
    <location>
        <begin position="500"/>
        <end position="516"/>
    </location>
</feature>